<accession>A0A0G1I144</accession>
<dbReference type="InterPro" id="IPR050194">
    <property type="entry name" value="Glycosyltransferase_grp1"/>
</dbReference>
<protein>
    <submittedName>
        <fullName evidence="3">Glycosyl transferase group 1</fullName>
    </submittedName>
</protein>
<evidence type="ECO:0000313" key="4">
    <source>
        <dbReference type="Proteomes" id="UP000034752"/>
    </source>
</evidence>
<dbReference type="Pfam" id="PF00534">
    <property type="entry name" value="Glycos_transf_1"/>
    <property type="match status" value="1"/>
</dbReference>
<evidence type="ECO:0000259" key="1">
    <source>
        <dbReference type="Pfam" id="PF00534"/>
    </source>
</evidence>
<feature type="domain" description="Glycosyl transferase family 1" evidence="1">
    <location>
        <begin position="204"/>
        <end position="332"/>
    </location>
</feature>
<name>A0A0G1I144_UNCK3</name>
<dbReference type="InterPro" id="IPR028098">
    <property type="entry name" value="Glyco_trans_4-like_N"/>
</dbReference>
<feature type="domain" description="Glycosyltransferase subfamily 4-like N-terminal" evidence="2">
    <location>
        <begin position="20"/>
        <end position="197"/>
    </location>
</feature>
<sequence length="375" mass="42614">MKNIEELKIAIVADWLTSRGGAERVVLALSEIFPQANIFTSVYKPELFPELARRKVITSFLQTMPLGKKHQLWPTLRPLAFELLNLDDYDIVISSASAEAKGVLTKPETLHVCYCHTPTRYYWSHYHYYLQHPEFGWLNPAVRFVIPNLIHKLRLWDRVAADRVDVFLANSRTTQSRIKKYYERESTVIHPPVDTARFSIAEDIEDYYLIVGRQTAYKRTDLAIAAFNSLKLPLKVIGTGPALKQWMLEAKNNISFLGRLSDAEVAHYLSHCRALIMPQEEDAGIVPLEASASGRPVVAYRGGGALDTIIDGKTGIFFDQQTPAALAEAVIKSQAVAWQPEIIRQHAKKFDKANFQNKIKEFIDKSYQDHLTLMS</sequence>
<dbReference type="PANTHER" id="PTHR45947:SF3">
    <property type="entry name" value="SULFOQUINOVOSYL TRANSFERASE SQD2"/>
    <property type="match status" value="1"/>
</dbReference>
<dbReference type="AlphaFoldDB" id="A0A0G1I144"/>
<proteinExistence type="predicted"/>
<comment type="caution">
    <text evidence="3">The sequence shown here is derived from an EMBL/GenBank/DDBJ whole genome shotgun (WGS) entry which is preliminary data.</text>
</comment>
<dbReference type="InterPro" id="IPR001296">
    <property type="entry name" value="Glyco_trans_1"/>
</dbReference>
<dbReference type="Pfam" id="PF13439">
    <property type="entry name" value="Glyco_transf_4"/>
    <property type="match status" value="1"/>
</dbReference>
<dbReference type="PANTHER" id="PTHR45947">
    <property type="entry name" value="SULFOQUINOVOSYL TRANSFERASE SQD2"/>
    <property type="match status" value="1"/>
</dbReference>
<dbReference type="GO" id="GO:0016757">
    <property type="term" value="F:glycosyltransferase activity"/>
    <property type="evidence" value="ECO:0007669"/>
    <property type="project" value="InterPro"/>
</dbReference>
<evidence type="ECO:0000259" key="2">
    <source>
        <dbReference type="Pfam" id="PF13439"/>
    </source>
</evidence>
<dbReference type="SUPFAM" id="SSF53756">
    <property type="entry name" value="UDP-Glycosyltransferase/glycogen phosphorylase"/>
    <property type="match status" value="1"/>
</dbReference>
<keyword evidence="3" id="KW-0808">Transferase</keyword>
<gene>
    <name evidence="3" type="ORF">VE96_C0016G0003</name>
</gene>
<organism evidence="3 4">
    <name type="scientific">candidate division Kazan bacterium GW2011_GWA1_44_22</name>
    <dbReference type="NCBI Taxonomy" id="1620410"/>
    <lineage>
        <taxon>Bacteria</taxon>
        <taxon>Bacteria division Kazan-3B-28</taxon>
    </lineage>
</organism>
<dbReference type="Gene3D" id="3.40.50.2000">
    <property type="entry name" value="Glycogen Phosphorylase B"/>
    <property type="match status" value="2"/>
</dbReference>
<dbReference type="EMBL" id="LCIJ01000016">
    <property type="protein sequence ID" value="KKT52558.1"/>
    <property type="molecule type" value="Genomic_DNA"/>
</dbReference>
<dbReference type="Proteomes" id="UP000034752">
    <property type="component" value="Unassembled WGS sequence"/>
</dbReference>
<reference evidence="3 4" key="1">
    <citation type="journal article" date="2015" name="Nature">
        <title>rRNA introns, odd ribosomes, and small enigmatic genomes across a large radiation of phyla.</title>
        <authorList>
            <person name="Brown C.T."/>
            <person name="Hug L.A."/>
            <person name="Thomas B.C."/>
            <person name="Sharon I."/>
            <person name="Castelle C.J."/>
            <person name="Singh A."/>
            <person name="Wilkins M.J."/>
            <person name="Williams K.H."/>
            <person name="Banfield J.F."/>
        </authorList>
    </citation>
    <scope>NUCLEOTIDE SEQUENCE [LARGE SCALE GENOMIC DNA]</scope>
</reference>
<evidence type="ECO:0000313" key="3">
    <source>
        <dbReference type="EMBL" id="KKT52558.1"/>
    </source>
</evidence>